<dbReference type="RefSeq" id="WP_386745311.1">
    <property type="nucleotide sequence ID" value="NZ_JBHRYA010000012.1"/>
</dbReference>
<keyword evidence="2" id="KW-0732">Signal</keyword>
<feature type="signal peptide" evidence="2">
    <location>
        <begin position="1"/>
        <end position="22"/>
    </location>
</feature>
<sequence length="130" mass="13536">MARLSPLLIACALALAAGPAWSQQIGQPEPRGVQPAAQPVQRQAVPSDSGQRPRSASPVPSEGPAKLLPPEPPQARTVPDPAPTRVFDAGGRPLDGMLRVGPERALDPATGRYYRTTSAGKLVEPPPAGR</sequence>
<evidence type="ECO:0000313" key="3">
    <source>
        <dbReference type="EMBL" id="MFC3717387.1"/>
    </source>
</evidence>
<gene>
    <name evidence="3" type="ORF">ACFONC_14645</name>
</gene>
<name>A0ABV7XMH6_9GAMM</name>
<reference evidence="4" key="1">
    <citation type="journal article" date="2019" name="Int. J. Syst. Evol. Microbiol.">
        <title>The Global Catalogue of Microorganisms (GCM) 10K type strain sequencing project: providing services to taxonomists for standard genome sequencing and annotation.</title>
        <authorList>
            <consortium name="The Broad Institute Genomics Platform"/>
            <consortium name="The Broad Institute Genome Sequencing Center for Infectious Disease"/>
            <person name="Wu L."/>
            <person name="Ma J."/>
        </authorList>
    </citation>
    <scope>NUCLEOTIDE SEQUENCE [LARGE SCALE GENOMIC DNA]</scope>
    <source>
        <strain evidence="4">KCTC 42441</strain>
    </source>
</reference>
<keyword evidence="4" id="KW-1185">Reference proteome</keyword>
<feature type="chain" id="PRO_5045770043" description="Classical arabinogalactan protein 4" evidence="2">
    <location>
        <begin position="23"/>
        <end position="130"/>
    </location>
</feature>
<feature type="region of interest" description="Disordered" evidence="1">
    <location>
        <begin position="20"/>
        <end position="130"/>
    </location>
</feature>
<evidence type="ECO:0000313" key="4">
    <source>
        <dbReference type="Proteomes" id="UP001595705"/>
    </source>
</evidence>
<protein>
    <recommendedName>
        <fullName evidence="5">Classical arabinogalactan protein 4</fullName>
    </recommendedName>
</protein>
<proteinExistence type="predicted"/>
<evidence type="ECO:0008006" key="5">
    <source>
        <dbReference type="Google" id="ProtNLM"/>
    </source>
</evidence>
<dbReference type="Proteomes" id="UP001595705">
    <property type="component" value="Unassembled WGS sequence"/>
</dbReference>
<accession>A0ABV7XMH6</accession>
<evidence type="ECO:0000256" key="2">
    <source>
        <dbReference type="SAM" id="SignalP"/>
    </source>
</evidence>
<comment type="caution">
    <text evidence="3">The sequence shown here is derived from an EMBL/GenBank/DDBJ whole genome shotgun (WGS) entry which is preliminary data.</text>
</comment>
<evidence type="ECO:0000256" key="1">
    <source>
        <dbReference type="SAM" id="MobiDB-lite"/>
    </source>
</evidence>
<organism evidence="3 4">
    <name type="scientific">Luteimonas soli</name>
    <dbReference type="NCBI Taxonomy" id="1648966"/>
    <lineage>
        <taxon>Bacteria</taxon>
        <taxon>Pseudomonadati</taxon>
        <taxon>Pseudomonadota</taxon>
        <taxon>Gammaproteobacteria</taxon>
        <taxon>Lysobacterales</taxon>
        <taxon>Lysobacteraceae</taxon>
        <taxon>Luteimonas</taxon>
    </lineage>
</organism>
<feature type="compositionally biased region" description="Low complexity" evidence="1">
    <location>
        <begin position="33"/>
        <end position="46"/>
    </location>
</feature>
<dbReference type="EMBL" id="JBHRYA010000012">
    <property type="protein sequence ID" value="MFC3717387.1"/>
    <property type="molecule type" value="Genomic_DNA"/>
</dbReference>